<dbReference type="PANTHER" id="PTHR23291:SF50">
    <property type="entry name" value="PROTEIN LIFEGUARD 4"/>
    <property type="match status" value="1"/>
</dbReference>
<proteinExistence type="inferred from homology"/>
<sequence>MNVYKNEYPLNFITLGAFTLMQSLLVGSCCAFTDGRVVLEALATTAVAVTTLTSYTFSAAQRGKDFSILGPILFPTLVATVVIGLID</sequence>
<dbReference type="InterPro" id="IPR006214">
    <property type="entry name" value="Bax_inhibitor_1-related"/>
</dbReference>
<dbReference type="GO" id="GO:0016020">
    <property type="term" value="C:membrane"/>
    <property type="evidence" value="ECO:0007669"/>
    <property type="project" value="UniProtKB-SubCell"/>
</dbReference>
<protein>
    <submittedName>
        <fullName evidence="6">Bax inhibitor 1-related protein</fullName>
    </submittedName>
</protein>
<evidence type="ECO:0000256" key="5">
    <source>
        <dbReference type="RuleBase" id="RU004379"/>
    </source>
</evidence>
<evidence type="ECO:0000256" key="3">
    <source>
        <dbReference type="ARBA" id="ARBA00022989"/>
    </source>
</evidence>
<comment type="subcellular location">
    <subcellularLocation>
        <location evidence="1">Membrane</location>
        <topology evidence="1">Multi-pass membrane protein</topology>
    </subcellularLocation>
</comment>
<accession>A0A1R3G6V7</accession>
<evidence type="ECO:0000256" key="4">
    <source>
        <dbReference type="ARBA" id="ARBA00023136"/>
    </source>
</evidence>
<evidence type="ECO:0000313" key="6">
    <source>
        <dbReference type="EMBL" id="OMO53814.1"/>
    </source>
</evidence>
<evidence type="ECO:0000256" key="2">
    <source>
        <dbReference type="ARBA" id="ARBA00022692"/>
    </source>
</evidence>
<dbReference type="Proteomes" id="UP000188268">
    <property type="component" value="Unassembled WGS sequence"/>
</dbReference>
<comment type="caution">
    <text evidence="5">Lacks conserved residue(s) required for the propagation of feature annotation.</text>
</comment>
<keyword evidence="7" id="KW-1185">Reference proteome</keyword>
<organism evidence="6 7">
    <name type="scientific">Corchorus capsularis</name>
    <name type="common">Jute</name>
    <dbReference type="NCBI Taxonomy" id="210143"/>
    <lineage>
        <taxon>Eukaryota</taxon>
        <taxon>Viridiplantae</taxon>
        <taxon>Streptophyta</taxon>
        <taxon>Embryophyta</taxon>
        <taxon>Tracheophyta</taxon>
        <taxon>Spermatophyta</taxon>
        <taxon>Magnoliopsida</taxon>
        <taxon>eudicotyledons</taxon>
        <taxon>Gunneridae</taxon>
        <taxon>Pentapetalae</taxon>
        <taxon>rosids</taxon>
        <taxon>malvids</taxon>
        <taxon>Malvales</taxon>
        <taxon>Malvaceae</taxon>
        <taxon>Grewioideae</taxon>
        <taxon>Apeibeae</taxon>
        <taxon>Corchorus</taxon>
    </lineage>
</organism>
<feature type="transmembrane region" description="Helical" evidence="5">
    <location>
        <begin position="66"/>
        <end position="86"/>
    </location>
</feature>
<dbReference type="PROSITE" id="PS51257">
    <property type="entry name" value="PROKAR_LIPOPROTEIN"/>
    <property type="match status" value="1"/>
</dbReference>
<dbReference type="EMBL" id="AWWV01015132">
    <property type="protein sequence ID" value="OMO53814.1"/>
    <property type="molecule type" value="Genomic_DNA"/>
</dbReference>
<gene>
    <name evidence="6" type="ORF">CCACVL1_28340</name>
</gene>
<feature type="transmembrane region" description="Helical" evidence="5">
    <location>
        <begin position="12"/>
        <end position="32"/>
    </location>
</feature>
<feature type="transmembrane region" description="Helical" evidence="5">
    <location>
        <begin position="39"/>
        <end position="60"/>
    </location>
</feature>
<comment type="similarity">
    <text evidence="5">Belongs to the BI1 family.</text>
</comment>
<dbReference type="OMA" id="IQIRYST"/>
<name>A0A1R3G6V7_COCAP</name>
<reference evidence="6 7" key="1">
    <citation type="submission" date="2013-09" db="EMBL/GenBank/DDBJ databases">
        <title>Corchorus capsularis genome sequencing.</title>
        <authorList>
            <person name="Alam M."/>
            <person name="Haque M.S."/>
            <person name="Islam M.S."/>
            <person name="Emdad E.M."/>
            <person name="Islam M.M."/>
            <person name="Ahmed B."/>
            <person name="Halim A."/>
            <person name="Hossen Q.M.M."/>
            <person name="Hossain M.Z."/>
            <person name="Ahmed R."/>
            <person name="Khan M.M."/>
            <person name="Islam R."/>
            <person name="Rashid M.M."/>
            <person name="Khan S.A."/>
            <person name="Rahman M.S."/>
            <person name="Alam M."/>
        </authorList>
    </citation>
    <scope>NUCLEOTIDE SEQUENCE [LARGE SCALE GENOMIC DNA]</scope>
    <source>
        <strain evidence="7">cv. CVL-1</strain>
        <tissue evidence="6">Whole seedling</tissue>
    </source>
</reference>
<dbReference type="OrthoDB" id="7933078at2759"/>
<keyword evidence="2 5" id="KW-0812">Transmembrane</keyword>
<comment type="caution">
    <text evidence="6">The sequence shown here is derived from an EMBL/GenBank/DDBJ whole genome shotgun (WGS) entry which is preliminary data.</text>
</comment>
<dbReference type="Gramene" id="OMO53814">
    <property type="protein sequence ID" value="OMO53814"/>
    <property type="gene ID" value="CCACVL1_28340"/>
</dbReference>
<evidence type="ECO:0000256" key="1">
    <source>
        <dbReference type="ARBA" id="ARBA00004141"/>
    </source>
</evidence>
<keyword evidence="3 5" id="KW-1133">Transmembrane helix</keyword>
<feature type="non-terminal residue" evidence="6">
    <location>
        <position position="87"/>
    </location>
</feature>
<evidence type="ECO:0000313" key="7">
    <source>
        <dbReference type="Proteomes" id="UP000188268"/>
    </source>
</evidence>
<dbReference type="AlphaFoldDB" id="A0A1R3G6V7"/>
<dbReference type="PANTHER" id="PTHR23291">
    <property type="entry name" value="BAX INHIBITOR-RELATED"/>
    <property type="match status" value="1"/>
</dbReference>
<keyword evidence="4 5" id="KW-0472">Membrane</keyword>
<dbReference type="Pfam" id="PF01027">
    <property type="entry name" value="Bax1-I"/>
    <property type="match status" value="1"/>
</dbReference>